<keyword evidence="8 9" id="KW-0472">Membrane</keyword>
<comment type="subcellular location">
    <subcellularLocation>
        <location evidence="1 9">Cell membrane</location>
        <topology evidence="1 9">Multi-pass membrane protein</topology>
    </subcellularLocation>
</comment>
<dbReference type="KEGG" id="gmc:GY4MC1_1291"/>
<dbReference type="UniPathway" id="UPA00148"/>
<comment type="similarity">
    <text evidence="3 9">Belongs to the CobD/CbiB family.</text>
</comment>
<accession>A0A7U4DKB8</accession>
<comment type="function">
    <text evidence="9">Converts cobyric acid to cobinamide by the addition of aminopropanol on the F carboxylic group.</text>
</comment>
<dbReference type="GO" id="GO:0015420">
    <property type="term" value="F:ABC-type vitamin B12 transporter activity"/>
    <property type="evidence" value="ECO:0007669"/>
    <property type="project" value="UniProtKB-UniRule"/>
</dbReference>
<keyword evidence="7 9" id="KW-1133">Transmembrane helix</keyword>
<reference evidence="10" key="1">
    <citation type="submission" date="2010-10" db="EMBL/GenBank/DDBJ databases">
        <title>Complete sequence of chromosome of Geobacillus sp. Y4.1MC1.</title>
        <authorList>
            <consortium name="US DOE Joint Genome Institute"/>
            <person name="Lucas S."/>
            <person name="Copeland A."/>
            <person name="Lapidus A."/>
            <person name="Cheng J.-F."/>
            <person name="Bruce D."/>
            <person name="Goodwin L."/>
            <person name="Pitluck S."/>
            <person name="Chertkov O."/>
            <person name="Zhang X."/>
            <person name="Detter J.C."/>
            <person name="Han C."/>
            <person name="Tapia R."/>
            <person name="Land M."/>
            <person name="Hauser L."/>
            <person name="Jeffries C."/>
            <person name="Kyrpides N."/>
            <person name="Ivanova N."/>
            <person name="Ovchinnikova G."/>
            <person name="Brumm P."/>
            <person name="Mead D."/>
            <person name="Woyke T."/>
        </authorList>
    </citation>
    <scope>NUCLEOTIDE SEQUENCE [LARGE SCALE GENOMIC DNA]</scope>
    <source>
        <strain evidence="10">Y4.1MC1</strain>
    </source>
</reference>
<gene>
    <name evidence="9" type="primary">cobD</name>
    <name evidence="10" type="ORF">GY4MC1_1291</name>
</gene>
<feature type="transmembrane region" description="Helical" evidence="9">
    <location>
        <begin position="157"/>
        <end position="174"/>
    </location>
</feature>
<keyword evidence="5 9" id="KW-0169">Cobalamin biosynthesis</keyword>
<dbReference type="GO" id="GO:0048472">
    <property type="term" value="F:threonine-phosphate decarboxylase activity"/>
    <property type="evidence" value="ECO:0007669"/>
    <property type="project" value="InterPro"/>
</dbReference>
<proteinExistence type="inferred from homology"/>
<feature type="transmembrane region" description="Helical" evidence="9">
    <location>
        <begin position="291"/>
        <end position="310"/>
    </location>
</feature>
<evidence type="ECO:0000256" key="4">
    <source>
        <dbReference type="ARBA" id="ARBA00022475"/>
    </source>
</evidence>
<dbReference type="AlphaFoldDB" id="A0A7U4DKB8"/>
<comment type="caution">
    <text evidence="9">Lacks conserved residue(s) required for the propagation of feature annotation.</text>
</comment>
<keyword evidence="6 9" id="KW-0812">Transmembrane</keyword>
<dbReference type="PANTHER" id="PTHR34308:SF1">
    <property type="entry name" value="COBALAMIN BIOSYNTHESIS PROTEIN CBIB"/>
    <property type="match status" value="1"/>
</dbReference>
<evidence type="ECO:0000256" key="8">
    <source>
        <dbReference type="ARBA" id="ARBA00023136"/>
    </source>
</evidence>
<evidence type="ECO:0000256" key="6">
    <source>
        <dbReference type="ARBA" id="ARBA00022692"/>
    </source>
</evidence>
<dbReference type="NCBIfam" id="TIGR00380">
    <property type="entry name" value="cobal_cbiB"/>
    <property type="match status" value="1"/>
</dbReference>
<dbReference type="EMBL" id="CP002293">
    <property type="protein sequence ID" value="ADP74095.1"/>
    <property type="molecule type" value="Genomic_DNA"/>
</dbReference>
<sequence length="337" mass="36660">MSHLFAIALALLLDALIGDPRWLPHPVRALGSLIAFLDRRLNQGKHRRAKGIAAAVAVTGIAYSLAFFVVSISYSFSLLFGVLVEAVLIFTAIATKSLQEAAWNVLIPLEQGDMEKARRELSMIVGRDTENLGEPEIVRACVETVAENTSDGITAPLFYAFIGGAPLALFYRAVNTCDSMLGYKNDTYREFGWASARLDDVVNYVPARLTAMVMILVYGGRKMRHCFHVLFRDASKHPSPNSGWPEAAMAALLGVQLGGTNTYKGVVSRRPAIGDPLVPLNKEHIRQAVRIMIVTVLSFALLLFIGGMIIELASAWGKPSAIVSAAWASASGDIRRF</sequence>
<feature type="transmembrane region" description="Helical" evidence="9">
    <location>
        <begin position="51"/>
        <end position="69"/>
    </location>
</feature>
<protein>
    <recommendedName>
        <fullName evidence="9">Cobalamin biosynthesis protein CobD</fullName>
    </recommendedName>
</protein>
<evidence type="ECO:0000256" key="9">
    <source>
        <dbReference type="HAMAP-Rule" id="MF_00024"/>
    </source>
</evidence>
<name>A0A7U4DKB8_GEOS0</name>
<dbReference type="Pfam" id="PF03186">
    <property type="entry name" value="CobD_Cbib"/>
    <property type="match status" value="1"/>
</dbReference>
<dbReference type="InterPro" id="IPR004485">
    <property type="entry name" value="Cobalamin_biosynth_CobD/CbiB"/>
</dbReference>
<dbReference type="GO" id="GO:0005886">
    <property type="term" value="C:plasma membrane"/>
    <property type="evidence" value="ECO:0007669"/>
    <property type="project" value="UniProtKB-SubCell"/>
</dbReference>
<evidence type="ECO:0000256" key="5">
    <source>
        <dbReference type="ARBA" id="ARBA00022573"/>
    </source>
</evidence>
<organism evidence="10">
    <name type="scientific">Geobacillus sp. (strain Y4.1MC1)</name>
    <dbReference type="NCBI Taxonomy" id="581103"/>
    <lineage>
        <taxon>Bacteria</taxon>
        <taxon>Bacillati</taxon>
        <taxon>Bacillota</taxon>
        <taxon>Bacilli</taxon>
        <taxon>Bacillales</taxon>
        <taxon>Anoxybacillaceae</taxon>
        <taxon>Geobacillus</taxon>
    </lineage>
</organism>
<evidence type="ECO:0000313" key="10">
    <source>
        <dbReference type="EMBL" id="ADP74095.1"/>
    </source>
</evidence>
<dbReference type="HAMAP" id="MF_00024">
    <property type="entry name" value="CobD_CbiB"/>
    <property type="match status" value="1"/>
</dbReference>
<dbReference type="PANTHER" id="PTHR34308">
    <property type="entry name" value="COBALAMIN BIOSYNTHESIS PROTEIN CBIB"/>
    <property type="match status" value="1"/>
</dbReference>
<comment type="pathway">
    <text evidence="2 9">Cofactor biosynthesis; adenosylcobalamin biosynthesis.</text>
</comment>
<evidence type="ECO:0000256" key="7">
    <source>
        <dbReference type="ARBA" id="ARBA00022989"/>
    </source>
</evidence>
<dbReference type="GO" id="GO:0009236">
    <property type="term" value="P:cobalamin biosynthetic process"/>
    <property type="evidence" value="ECO:0007669"/>
    <property type="project" value="UniProtKB-UniRule"/>
</dbReference>
<evidence type="ECO:0000256" key="1">
    <source>
        <dbReference type="ARBA" id="ARBA00004651"/>
    </source>
</evidence>
<evidence type="ECO:0000256" key="2">
    <source>
        <dbReference type="ARBA" id="ARBA00004953"/>
    </source>
</evidence>
<evidence type="ECO:0000256" key="3">
    <source>
        <dbReference type="ARBA" id="ARBA00006263"/>
    </source>
</evidence>
<keyword evidence="4 9" id="KW-1003">Cell membrane</keyword>